<dbReference type="EMBL" id="CP068393">
    <property type="protein sequence ID" value="QUC68434.1"/>
    <property type="molecule type" value="Genomic_DNA"/>
</dbReference>
<organism evidence="1 2">
    <name type="scientific">Aristaeella hokkaidonensis</name>
    <dbReference type="NCBI Taxonomy" id="3046382"/>
    <lineage>
        <taxon>Bacteria</taxon>
        <taxon>Bacillati</taxon>
        <taxon>Bacillota</taxon>
        <taxon>Clostridia</taxon>
        <taxon>Eubacteriales</taxon>
        <taxon>Aristaeellaceae</taxon>
        <taxon>Aristaeella</taxon>
    </lineage>
</organism>
<proteinExistence type="predicted"/>
<keyword evidence="2" id="KW-1185">Reference proteome</keyword>
<reference evidence="1" key="1">
    <citation type="submission" date="2021-01" db="EMBL/GenBank/DDBJ databases">
        <title>Complete genome sequence of Clostridiales bacterium R-7.</title>
        <authorList>
            <person name="Mahoney-Kurpe S.C."/>
            <person name="Palevich N."/>
            <person name="Koike S."/>
            <person name="Moon C.D."/>
            <person name="Attwood G.T."/>
        </authorList>
    </citation>
    <scope>NUCLEOTIDE SEQUENCE</scope>
    <source>
        <strain evidence="1">R-7</strain>
    </source>
</reference>
<dbReference type="Proteomes" id="UP000682782">
    <property type="component" value="Chromosome"/>
</dbReference>
<name>A0AC61NA24_9FIRM</name>
<evidence type="ECO:0000313" key="2">
    <source>
        <dbReference type="Proteomes" id="UP000682782"/>
    </source>
</evidence>
<sequence>MKKRLCILSFCLLFLLLAAACSAYADDLPSNYSKALKYVKNNQPMEAVATNVGWNPQQLTDIRNALPEGAVFHFTCKWNGVTFSDESEALDLTKAKKDLNDNTFRLLLALCPNVKSVDNSTNKLPSNDTFIPLMEEHPEIHFEWIVHLRGEHYCPTNATAYSTLNHTDYGTRLKSSDLELLQYIPGLKALDVGHNSFTDLSFLRFFPDLELLIISNNDHVDDLTEVGKLSHLKYLEVHNTHVSDLSPLANCKEMLDLNVSSTWVTDLSPLDEVTSLDRFWANGLKKLPESEQTRFKELHPNCTADFTVKGSAISHKWREHDRFYRFRRCFRHKIWVPFDEPWPED</sequence>
<accession>A0AC61NA24</accession>
<gene>
    <name evidence="1" type="ORF">JYE49_07015</name>
</gene>
<evidence type="ECO:0000313" key="1">
    <source>
        <dbReference type="EMBL" id="QUC68434.1"/>
    </source>
</evidence>
<protein>
    <submittedName>
        <fullName evidence="1">Leucine-rich repeat domain-containing protein</fullName>
    </submittedName>
</protein>